<dbReference type="InParanoid" id="A0A0C3GQQ9"/>
<dbReference type="InterPro" id="IPR050593">
    <property type="entry name" value="LovG"/>
</dbReference>
<name>A0A0C3GQQ9_OIDMZ</name>
<dbReference type="GO" id="GO:0005737">
    <property type="term" value="C:cytoplasm"/>
    <property type="evidence" value="ECO:0007669"/>
    <property type="project" value="TreeGrafter"/>
</dbReference>
<keyword evidence="4" id="KW-1185">Reference proteome</keyword>
<feature type="domain" description="Serine hydrolase" evidence="2">
    <location>
        <begin position="4"/>
        <end position="194"/>
    </location>
</feature>
<evidence type="ECO:0000259" key="2">
    <source>
        <dbReference type="Pfam" id="PF03959"/>
    </source>
</evidence>
<dbReference type="Pfam" id="PF03959">
    <property type="entry name" value="FSH1"/>
    <property type="match status" value="1"/>
</dbReference>
<dbReference type="AlphaFoldDB" id="A0A0C3GQQ9"/>
<reference evidence="4" key="2">
    <citation type="submission" date="2015-01" db="EMBL/GenBank/DDBJ databases">
        <title>Evolutionary Origins and Diversification of the Mycorrhizal Mutualists.</title>
        <authorList>
            <consortium name="DOE Joint Genome Institute"/>
            <consortium name="Mycorrhizal Genomics Consortium"/>
            <person name="Kohler A."/>
            <person name="Kuo A."/>
            <person name="Nagy L.G."/>
            <person name="Floudas D."/>
            <person name="Copeland A."/>
            <person name="Barry K.W."/>
            <person name="Cichocki N."/>
            <person name="Veneault-Fourrey C."/>
            <person name="LaButti K."/>
            <person name="Lindquist E.A."/>
            <person name="Lipzen A."/>
            <person name="Lundell T."/>
            <person name="Morin E."/>
            <person name="Murat C."/>
            <person name="Riley R."/>
            <person name="Ohm R."/>
            <person name="Sun H."/>
            <person name="Tunlid A."/>
            <person name="Henrissat B."/>
            <person name="Grigoriev I.V."/>
            <person name="Hibbett D.S."/>
            <person name="Martin F."/>
        </authorList>
    </citation>
    <scope>NUCLEOTIDE SEQUENCE [LARGE SCALE GENOMIC DNA]</scope>
    <source>
        <strain evidence="4">Zn</strain>
    </source>
</reference>
<organism evidence="3 4">
    <name type="scientific">Oidiodendron maius (strain Zn)</name>
    <dbReference type="NCBI Taxonomy" id="913774"/>
    <lineage>
        <taxon>Eukaryota</taxon>
        <taxon>Fungi</taxon>
        <taxon>Dikarya</taxon>
        <taxon>Ascomycota</taxon>
        <taxon>Pezizomycotina</taxon>
        <taxon>Leotiomycetes</taxon>
        <taxon>Leotiomycetes incertae sedis</taxon>
        <taxon>Myxotrichaceae</taxon>
        <taxon>Oidiodendron</taxon>
    </lineage>
</organism>
<dbReference type="OrthoDB" id="2094269at2759"/>
<reference evidence="3 4" key="1">
    <citation type="submission" date="2014-04" db="EMBL/GenBank/DDBJ databases">
        <authorList>
            <consortium name="DOE Joint Genome Institute"/>
            <person name="Kuo A."/>
            <person name="Martino E."/>
            <person name="Perotto S."/>
            <person name="Kohler A."/>
            <person name="Nagy L.G."/>
            <person name="Floudas D."/>
            <person name="Copeland A."/>
            <person name="Barry K.W."/>
            <person name="Cichocki N."/>
            <person name="Veneault-Fourrey C."/>
            <person name="LaButti K."/>
            <person name="Lindquist E.A."/>
            <person name="Lipzen A."/>
            <person name="Lundell T."/>
            <person name="Morin E."/>
            <person name="Murat C."/>
            <person name="Sun H."/>
            <person name="Tunlid A."/>
            <person name="Henrissat B."/>
            <person name="Grigoriev I.V."/>
            <person name="Hibbett D.S."/>
            <person name="Martin F."/>
            <person name="Nordberg H.P."/>
            <person name="Cantor M.N."/>
            <person name="Hua S.X."/>
        </authorList>
    </citation>
    <scope>NUCLEOTIDE SEQUENCE [LARGE SCALE GENOMIC DNA]</scope>
    <source>
        <strain evidence="3 4">Zn</strain>
    </source>
</reference>
<dbReference type="InterPro" id="IPR029058">
    <property type="entry name" value="AB_hydrolase_fold"/>
</dbReference>
<dbReference type="Gene3D" id="3.40.50.1820">
    <property type="entry name" value="alpha/beta hydrolase"/>
    <property type="match status" value="1"/>
</dbReference>
<dbReference type="EMBL" id="KN832904">
    <property type="protein sequence ID" value="KIM92841.1"/>
    <property type="molecule type" value="Genomic_DNA"/>
</dbReference>
<evidence type="ECO:0000313" key="4">
    <source>
        <dbReference type="Proteomes" id="UP000054321"/>
    </source>
</evidence>
<dbReference type="GO" id="GO:0019748">
    <property type="term" value="P:secondary metabolic process"/>
    <property type="evidence" value="ECO:0007669"/>
    <property type="project" value="TreeGrafter"/>
</dbReference>
<dbReference type="GO" id="GO:0005634">
    <property type="term" value="C:nucleus"/>
    <property type="evidence" value="ECO:0007669"/>
    <property type="project" value="TreeGrafter"/>
</dbReference>
<dbReference type="SUPFAM" id="SSF53474">
    <property type="entry name" value="alpha/beta-Hydrolases"/>
    <property type="match status" value="1"/>
</dbReference>
<dbReference type="PANTHER" id="PTHR48070">
    <property type="entry name" value="ESTERASE OVCA2"/>
    <property type="match status" value="1"/>
</dbReference>
<evidence type="ECO:0000313" key="3">
    <source>
        <dbReference type="EMBL" id="KIM92841.1"/>
    </source>
</evidence>
<accession>A0A0C3GQQ9</accession>
<protein>
    <recommendedName>
        <fullName evidence="2">Serine hydrolase domain-containing protein</fullName>
    </recommendedName>
</protein>
<keyword evidence="1" id="KW-0378">Hydrolase</keyword>
<dbReference type="HOGENOM" id="CLU_051938_4_0_1"/>
<feature type="non-terminal residue" evidence="3">
    <location>
        <position position="1"/>
    </location>
</feature>
<dbReference type="Proteomes" id="UP000054321">
    <property type="component" value="Unassembled WGS sequence"/>
</dbReference>
<dbReference type="GO" id="GO:0016787">
    <property type="term" value="F:hydrolase activity"/>
    <property type="evidence" value="ECO:0007669"/>
    <property type="project" value="UniProtKB-KW"/>
</dbReference>
<dbReference type="InterPro" id="IPR005645">
    <property type="entry name" value="FSH-like_dom"/>
</dbReference>
<gene>
    <name evidence="3" type="ORF">OIDMADRAFT_138889</name>
</gene>
<evidence type="ECO:0000256" key="1">
    <source>
        <dbReference type="ARBA" id="ARBA00022801"/>
    </source>
</evidence>
<dbReference type="PANTHER" id="PTHR48070:SF7">
    <property type="entry name" value="SERINE HYDROLASE FSH DOMAIN-CONTAINING PROTEIN-RELATED"/>
    <property type="match status" value="1"/>
</dbReference>
<dbReference type="STRING" id="913774.A0A0C3GQQ9"/>
<sequence>GKASLRYHLGDGYEYDFIDGAHPWPAAPGIADFFGDQQACYSYFDGTASTALAVIDDLAAYLVENGPFDAVLGFSMGAALAATLLLQPRDDDKPTHAFARSMIRSAVFVCGTLPVNCDELRQGQMGWLEPDQVGAEPRLLWRPVDVPTVHAWSMQDLDQPGQSQQLIRMCAEKGRVELLHSAGHGFPSKGNEVAKLAGAVRKMLTALRDS</sequence>
<proteinExistence type="predicted"/>